<dbReference type="GO" id="GO:0090307">
    <property type="term" value="P:mitotic spindle assembly"/>
    <property type="evidence" value="ECO:0007669"/>
    <property type="project" value="TreeGrafter"/>
</dbReference>
<reference evidence="12 13" key="1">
    <citation type="journal article" date="2018" name="Cell">
        <title>The Chara Genome: Secondary Complexity and Implications for Plant Terrestrialization.</title>
        <authorList>
            <person name="Nishiyama T."/>
            <person name="Sakayama H."/>
            <person name="Vries J.D."/>
            <person name="Buschmann H."/>
            <person name="Saint-Marcoux D."/>
            <person name="Ullrich K.K."/>
            <person name="Haas F.B."/>
            <person name="Vanderstraeten L."/>
            <person name="Becker D."/>
            <person name="Lang D."/>
            <person name="Vosolsobe S."/>
            <person name="Rombauts S."/>
            <person name="Wilhelmsson P.K.I."/>
            <person name="Janitza P."/>
            <person name="Kern R."/>
            <person name="Heyl A."/>
            <person name="Rumpler F."/>
            <person name="Villalobos L.I.A.C."/>
            <person name="Clay J.M."/>
            <person name="Skokan R."/>
            <person name="Toyoda A."/>
            <person name="Suzuki Y."/>
            <person name="Kagoshima H."/>
            <person name="Schijlen E."/>
            <person name="Tajeshwar N."/>
            <person name="Catarino B."/>
            <person name="Hetherington A.J."/>
            <person name="Saltykova A."/>
            <person name="Bonnot C."/>
            <person name="Breuninger H."/>
            <person name="Symeonidi A."/>
            <person name="Radhakrishnan G.V."/>
            <person name="Van Nieuwerburgh F."/>
            <person name="Deforce D."/>
            <person name="Chang C."/>
            <person name="Karol K.G."/>
            <person name="Hedrich R."/>
            <person name="Ulvskov P."/>
            <person name="Glockner G."/>
            <person name="Delwiche C.F."/>
            <person name="Petrasek J."/>
            <person name="Van de Peer Y."/>
            <person name="Friml J."/>
            <person name="Beilby M."/>
            <person name="Dolan L."/>
            <person name="Kohara Y."/>
            <person name="Sugano S."/>
            <person name="Fujiyama A."/>
            <person name="Delaux P.-M."/>
            <person name="Quint M."/>
            <person name="TheiBen G."/>
            <person name="Hagemann M."/>
            <person name="Harholt J."/>
            <person name="Dunand C."/>
            <person name="Zachgo S."/>
            <person name="Langdale J."/>
            <person name="Maumus F."/>
            <person name="Straeten D.V.D."/>
            <person name="Gould S.B."/>
            <person name="Rensing S.A."/>
        </authorList>
    </citation>
    <scope>NUCLEOTIDE SEQUENCE [LARGE SCALE GENOMIC DNA]</scope>
    <source>
        <strain evidence="12 13">S276</strain>
    </source>
</reference>
<evidence type="ECO:0000256" key="5">
    <source>
        <dbReference type="ARBA" id="ARBA00022701"/>
    </source>
</evidence>
<comment type="caution">
    <text evidence="12">The sequence shown here is derived from an EMBL/GenBank/DDBJ whole genome shotgun (WGS) entry which is preliminary data.</text>
</comment>
<feature type="domain" description="TPX2 central" evidence="11">
    <location>
        <begin position="520"/>
        <end position="601"/>
    </location>
</feature>
<dbReference type="PANTHER" id="PTHR14326:SF44">
    <property type="entry name" value="TARGETING PROTEIN FOR XKLP2"/>
    <property type="match status" value="1"/>
</dbReference>
<evidence type="ECO:0008006" key="14">
    <source>
        <dbReference type="Google" id="ProtNLM"/>
    </source>
</evidence>
<feature type="compositionally biased region" description="Basic and acidic residues" evidence="9">
    <location>
        <begin position="288"/>
        <end position="299"/>
    </location>
</feature>
<evidence type="ECO:0000256" key="2">
    <source>
        <dbReference type="ARBA" id="ARBA00004186"/>
    </source>
</evidence>
<protein>
    <recommendedName>
        <fullName evidence="14">TPX2 C-terminal domain-containing protein</fullName>
    </recommendedName>
</protein>
<feature type="region of interest" description="Disordered" evidence="9">
    <location>
        <begin position="194"/>
        <end position="239"/>
    </location>
</feature>
<feature type="domain" description="TPX2 central" evidence="11">
    <location>
        <begin position="409"/>
        <end position="509"/>
    </location>
</feature>
<name>A0A388K7W7_CHABU</name>
<evidence type="ECO:0000256" key="6">
    <source>
        <dbReference type="ARBA" id="ARBA00023212"/>
    </source>
</evidence>
<feature type="region of interest" description="Disordered" evidence="9">
    <location>
        <begin position="273"/>
        <end position="315"/>
    </location>
</feature>
<evidence type="ECO:0000256" key="8">
    <source>
        <dbReference type="SAM" id="Coils"/>
    </source>
</evidence>
<evidence type="ECO:0000256" key="7">
    <source>
        <dbReference type="ARBA" id="ARBA00023242"/>
    </source>
</evidence>
<feature type="compositionally biased region" description="Low complexity" evidence="9">
    <location>
        <begin position="110"/>
        <end position="126"/>
    </location>
</feature>
<evidence type="ECO:0000259" key="11">
    <source>
        <dbReference type="Pfam" id="PF12214"/>
    </source>
</evidence>
<feature type="domain" description="TPX2 C-terminal" evidence="10">
    <location>
        <begin position="761"/>
        <end position="837"/>
    </location>
</feature>
<proteinExistence type="inferred from homology"/>
<dbReference type="PANTHER" id="PTHR14326">
    <property type="entry name" value="TARGETING PROTEIN FOR XKLP2"/>
    <property type="match status" value="1"/>
</dbReference>
<comment type="subcellular location">
    <subcellularLocation>
        <location evidence="2">Cytoplasm</location>
        <location evidence="2">Cytoskeleton</location>
        <location evidence="2">Spindle</location>
    </subcellularLocation>
    <subcellularLocation>
        <location evidence="1">Nucleus</location>
    </subcellularLocation>
</comment>
<dbReference type="OMA" id="MERANFK"/>
<feature type="region of interest" description="Disordered" evidence="9">
    <location>
        <begin position="83"/>
        <end position="176"/>
    </location>
</feature>
<feature type="region of interest" description="Disordered" evidence="9">
    <location>
        <begin position="814"/>
        <end position="854"/>
    </location>
</feature>
<feature type="compositionally biased region" description="Gly residues" evidence="9">
    <location>
        <begin position="148"/>
        <end position="164"/>
    </location>
</feature>
<feature type="compositionally biased region" description="Basic residues" evidence="9">
    <location>
        <begin position="276"/>
        <end position="287"/>
    </location>
</feature>
<evidence type="ECO:0000259" key="10">
    <source>
        <dbReference type="Pfam" id="PF06886"/>
    </source>
</evidence>
<dbReference type="Gramene" id="GBG66033">
    <property type="protein sequence ID" value="GBG66033"/>
    <property type="gene ID" value="CBR_g55011"/>
</dbReference>
<dbReference type="GO" id="GO:0060236">
    <property type="term" value="P:regulation of mitotic spindle organization"/>
    <property type="evidence" value="ECO:0007669"/>
    <property type="project" value="InterPro"/>
</dbReference>
<dbReference type="Pfam" id="PF06886">
    <property type="entry name" value="TPX2"/>
    <property type="match status" value="1"/>
</dbReference>
<dbReference type="InterPro" id="IPR027329">
    <property type="entry name" value="TPX2_C"/>
</dbReference>
<dbReference type="GO" id="GO:0030295">
    <property type="term" value="F:protein kinase activator activity"/>
    <property type="evidence" value="ECO:0007669"/>
    <property type="project" value="TreeGrafter"/>
</dbReference>
<dbReference type="InterPro" id="IPR009675">
    <property type="entry name" value="TPX2_fam"/>
</dbReference>
<dbReference type="OrthoDB" id="1684416at2759"/>
<evidence type="ECO:0000313" key="13">
    <source>
        <dbReference type="Proteomes" id="UP000265515"/>
    </source>
</evidence>
<evidence type="ECO:0000256" key="1">
    <source>
        <dbReference type="ARBA" id="ARBA00004123"/>
    </source>
</evidence>
<feature type="compositionally biased region" description="Low complexity" evidence="9">
    <location>
        <begin position="214"/>
        <end position="224"/>
    </location>
</feature>
<keyword evidence="6" id="KW-0206">Cytoskeleton</keyword>
<accession>A0A388K7W7</accession>
<gene>
    <name evidence="12" type="ORF">CBR_g55011</name>
</gene>
<organism evidence="12 13">
    <name type="scientific">Chara braunii</name>
    <name type="common">Braun's stonewort</name>
    <dbReference type="NCBI Taxonomy" id="69332"/>
    <lineage>
        <taxon>Eukaryota</taxon>
        <taxon>Viridiplantae</taxon>
        <taxon>Streptophyta</taxon>
        <taxon>Charophyceae</taxon>
        <taxon>Charales</taxon>
        <taxon>Characeae</taxon>
        <taxon>Chara</taxon>
    </lineage>
</organism>
<dbReference type="GO" id="GO:0008017">
    <property type="term" value="F:microtubule binding"/>
    <property type="evidence" value="ECO:0007669"/>
    <property type="project" value="TreeGrafter"/>
</dbReference>
<keyword evidence="5" id="KW-0493">Microtubule</keyword>
<dbReference type="GO" id="GO:0005880">
    <property type="term" value="C:nuclear microtubule"/>
    <property type="evidence" value="ECO:0007669"/>
    <property type="project" value="TreeGrafter"/>
</dbReference>
<feature type="coiled-coil region" evidence="8">
    <location>
        <begin position="778"/>
        <end position="809"/>
    </location>
</feature>
<dbReference type="InterPro" id="IPR027330">
    <property type="entry name" value="TPX2_central_dom"/>
</dbReference>
<dbReference type="GO" id="GO:0005819">
    <property type="term" value="C:spindle"/>
    <property type="evidence" value="ECO:0007669"/>
    <property type="project" value="UniProtKB-SubCell"/>
</dbReference>
<keyword evidence="4" id="KW-0963">Cytoplasm</keyword>
<evidence type="ECO:0000256" key="3">
    <source>
        <dbReference type="ARBA" id="ARBA00005885"/>
    </source>
</evidence>
<evidence type="ECO:0000313" key="12">
    <source>
        <dbReference type="EMBL" id="GBG66033.1"/>
    </source>
</evidence>
<dbReference type="EMBL" id="BFEA01000068">
    <property type="protein sequence ID" value="GBG66033.1"/>
    <property type="molecule type" value="Genomic_DNA"/>
</dbReference>
<keyword evidence="13" id="KW-1185">Reference proteome</keyword>
<dbReference type="AlphaFoldDB" id="A0A388K7W7"/>
<evidence type="ECO:0000256" key="4">
    <source>
        <dbReference type="ARBA" id="ARBA00022490"/>
    </source>
</evidence>
<dbReference type="STRING" id="69332.A0A388K7W7"/>
<keyword evidence="8" id="KW-0175">Coiled coil</keyword>
<keyword evidence="7" id="KW-0539">Nucleus</keyword>
<dbReference type="Proteomes" id="UP000265515">
    <property type="component" value="Unassembled WGS sequence"/>
</dbReference>
<dbReference type="Pfam" id="PF12214">
    <property type="entry name" value="TPX2_importin"/>
    <property type="match status" value="2"/>
</dbReference>
<feature type="region of interest" description="Disordered" evidence="9">
    <location>
        <begin position="498"/>
        <end position="517"/>
    </location>
</feature>
<feature type="compositionally biased region" description="Basic residues" evidence="9">
    <location>
        <begin position="201"/>
        <end position="213"/>
    </location>
</feature>
<feature type="compositionally biased region" description="Basic and acidic residues" evidence="9">
    <location>
        <begin position="225"/>
        <end position="234"/>
    </location>
</feature>
<comment type="similarity">
    <text evidence="3">Belongs to the TPX2 family.</text>
</comment>
<sequence>MEGDGSMYSGGSLPNSPVAIDPAYEFSAPRYFDFSNFDEEDDPNADTWFSREAASCKDSPWLLQEKRRKELKEKVESVVAKASYAPAPAPAPTPQREGPVTRALARKHAAAAAAASSISAGEAGRGTVASTVKEKNGAASSVKKRVGMQGGASGGQGCVGGTGDGTRTTKKRPAVKSFAFSGTTSTRAMVFKAMASSPKARSSRGIKKSKNRTATRAARSAAIAEQKREGKVAAEDGTEEGVVTQKQYSNFGWTAEGTHNYAASTMTIPKSPKFATNRRAKQRHVKTKSSEEETLEKAKSHQLQAQKRRKLDAGRLREKLLPRPVLPVRSTVALTIPYEIHLHTEERLRSKCQGIEGGAASSSKGDGEEYVPLAEAVLRFQRKTPDRFHTRPHNEDHPTILSEAREPPSITQPREPVLETAHRSRPVKVKSSAEIEEELMANIQKFKARPFARSIVERGGDLGVPVVPRPPPTEPQEFSFATAQRAALHCEAASLMEERSSKANARPVTREQSKSKSLGLTVPMEPHLETMARARPSNLKTTEEMELEEVSNAPKFKARPVGKHVLHGCGDVGLPVVPKKPTTIPEEFDLATERRARLHPSCSAVSCASGRSTIRSDDSYELAGGGAARAKLGPAEPFHLETEERGAKKKAELQKRLQEEQKREEEMRVPKAQPLRDFVDVGNAVIPKKPPVKEPTLPEPFNLQSAILHETAVQKWERMLAEQQREEMERANFKAQPVLKECPVMPVQRPRKPLTTIQEPNLSVERRAIERQKFNSMVEAKQRDAKRSRDEYEAQVKEEELRVIQELRRTEMIPKARPIPAYPPPAQPAKSTKELTRPVSPQFTRKAPGTRCMR</sequence>
<evidence type="ECO:0000256" key="9">
    <source>
        <dbReference type="SAM" id="MobiDB-lite"/>
    </source>
</evidence>